<dbReference type="SUPFAM" id="SSF111038">
    <property type="entry name" value="YjbQ-like"/>
    <property type="match status" value="1"/>
</dbReference>
<evidence type="ECO:0000256" key="1">
    <source>
        <dbReference type="ARBA" id="ARBA00005534"/>
    </source>
</evidence>
<dbReference type="AlphaFoldDB" id="A0A0L0SQF7"/>
<dbReference type="eggNOG" id="KOG3267">
    <property type="taxonomic scope" value="Eukaryota"/>
</dbReference>
<dbReference type="OrthoDB" id="10255963at2759"/>
<comment type="similarity">
    <text evidence="1">Belongs to the UPF0047 family.</text>
</comment>
<dbReference type="Pfam" id="PF01894">
    <property type="entry name" value="YjbQ"/>
    <property type="match status" value="1"/>
</dbReference>
<dbReference type="Gene3D" id="2.60.120.460">
    <property type="entry name" value="YjbQ-like"/>
    <property type="match status" value="1"/>
</dbReference>
<dbReference type="InterPro" id="IPR035917">
    <property type="entry name" value="YjbQ-like_sf"/>
</dbReference>
<dbReference type="PROSITE" id="PS01314">
    <property type="entry name" value="UPF0047"/>
    <property type="match status" value="1"/>
</dbReference>
<sequence>MAWVQRKVTLPPRSRGCHLVTDEIVRAIQPDLRKFKVGLANIFIQHTSASLTINENCDPDVRRDMEMMLNRIAPENAPYMHTDEGADDMPAHVKTTLIGPSLMIPISNGNLALGTWQGIWLCEHRDVGGSRRLVVTLQGQT</sequence>
<organism evidence="2 3">
    <name type="scientific">Allomyces macrogynus (strain ATCC 38327)</name>
    <name type="common">Allomyces javanicus var. macrogynus</name>
    <dbReference type="NCBI Taxonomy" id="578462"/>
    <lineage>
        <taxon>Eukaryota</taxon>
        <taxon>Fungi</taxon>
        <taxon>Fungi incertae sedis</taxon>
        <taxon>Blastocladiomycota</taxon>
        <taxon>Blastocladiomycetes</taxon>
        <taxon>Blastocladiales</taxon>
        <taxon>Blastocladiaceae</taxon>
        <taxon>Allomyces</taxon>
    </lineage>
</organism>
<dbReference type="OMA" id="VRADMEM"/>
<accession>A0A0L0SQF7</accession>
<dbReference type="VEuPathDB" id="FungiDB:AMAG_10096"/>
<dbReference type="EMBL" id="GG745345">
    <property type="protein sequence ID" value="KNE64746.1"/>
    <property type="molecule type" value="Genomic_DNA"/>
</dbReference>
<evidence type="ECO:0000313" key="3">
    <source>
        <dbReference type="Proteomes" id="UP000054350"/>
    </source>
</evidence>
<dbReference type="NCBIfam" id="TIGR00149">
    <property type="entry name" value="TIGR00149_YjbQ"/>
    <property type="match status" value="1"/>
</dbReference>
<dbReference type="PANTHER" id="PTHR30615:SF8">
    <property type="entry name" value="UPF0047 PROTEIN C4A8.02C"/>
    <property type="match status" value="1"/>
</dbReference>
<dbReference type="PANTHER" id="PTHR30615">
    <property type="entry name" value="UNCHARACTERIZED PROTEIN YJBQ-RELATED"/>
    <property type="match status" value="1"/>
</dbReference>
<reference evidence="2 3" key="1">
    <citation type="submission" date="2009-11" db="EMBL/GenBank/DDBJ databases">
        <title>Annotation of Allomyces macrogynus ATCC 38327.</title>
        <authorList>
            <consortium name="The Broad Institute Genome Sequencing Platform"/>
            <person name="Russ C."/>
            <person name="Cuomo C."/>
            <person name="Burger G."/>
            <person name="Gray M.W."/>
            <person name="Holland P.W.H."/>
            <person name="King N."/>
            <person name="Lang F.B.F."/>
            <person name="Roger A.J."/>
            <person name="Ruiz-Trillo I."/>
            <person name="Young S.K."/>
            <person name="Zeng Q."/>
            <person name="Gargeya S."/>
            <person name="Fitzgerald M."/>
            <person name="Haas B."/>
            <person name="Abouelleil A."/>
            <person name="Alvarado L."/>
            <person name="Arachchi H.M."/>
            <person name="Berlin A."/>
            <person name="Chapman S.B."/>
            <person name="Gearin G."/>
            <person name="Goldberg J."/>
            <person name="Griggs A."/>
            <person name="Gujja S."/>
            <person name="Hansen M."/>
            <person name="Heiman D."/>
            <person name="Howarth C."/>
            <person name="Larimer J."/>
            <person name="Lui A."/>
            <person name="MacDonald P.J.P."/>
            <person name="McCowen C."/>
            <person name="Montmayeur A."/>
            <person name="Murphy C."/>
            <person name="Neiman D."/>
            <person name="Pearson M."/>
            <person name="Priest M."/>
            <person name="Roberts A."/>
            <person name="Saif S."/>
            <person name="Shea T."/>
            <person name="Sisk P."/>
            <person name="Stolte C."/>
            <person name="Sykes S."/>
            <person name="Wortman J."/>
            <person name="Nusbaum C."/>
            <person name="Birren B."/>
        </authorList>
    </citation>
    <scope>NUCLEOTIDE SEQUENCE [LARGE SCALE GENOMIC DNA]</scope>
    <source>
        <strain evidence="2 3">ATCC 38327</strain>
    </source>
</reference>
<dbReference type="Proteomes" id="UP000054350">
    <property type="component" value="Unassembled WGS sequence"/>
</dbReference>
<gene>
    <name evidence="2" type="ORF">AMAG_10096</name>
</gene>
<dbReference type="STRING" id="578462.A0A0L0SQF7"/>
<name>A0A0L0SQF7_ALLM3</name>
<dbReference type="InterPro" id="IPR001602">
    <property type="entry name" value="UPF0047_YjbQ-like"/>
</dbReference>
<keyword evidence="3" id="KW-1185">Reference proteome</keyword>
<dbReference type="PIRSF" id="PIRSF004681">
    <property type="entry name" value="UCP004681"/>
    <property type="match status" value="1"/>
</dbReference>
<proteinExistence type="inferred from homology"/>
<reference evidence="3" key="2">
    <citation type="submission" date="2009-11" db="EMBL/GenBank/DDBJ databases">
        <title>The Genome Sequence of Allomyces macrogynus strain ATCC 38327.</title>
        <authorList>
            <consortium name="The Broad Institute Genome Sequencing Platform"/>
            <person name="Russ C."/>
            <person name="Cuomo C."/>
            <person name="Shea T."/>
            <person name="Young S.K."/>
            <person name="Zeng Q."/>
            <person name="Koehrsen M."/>
            <person name="Haas B."/>
            <person name="Borodovsky M."/>
            <person name="Guigo R."/>
            <person name="Alvarado L."/>
            <person name="Berlin A."/>
            <person name="Borenstein D."/>
            <person name="Chen Z."/>
            <person name="Engels R."/>
            <person name="Freedman E."/>
            <person name="Gellesch M."/>
            <person name="Goldberg J."/>
            <person name="Griggs A."/>
            <person name="Gujja S."/>
            <person name="Heiman D."/>
            <person name="Hepburn T."/>
            <person name="Howarth C."/>
            <person name="Jen D."/>
            <person name="Larson L."/>
            <person name="Lewis B."/>
            <person name="Mehta T."/>
            <person name="Park D."/>
            <person name="Pearson M."/>
            <person name="Roberts A."/>
            <person name="Saif S."/>
            <person name="Shenoy N."/>
            <person name="Sisk P."/>
            <person name="Stolte C."/>
            <person name="Sykes S."/>
            <person name="Walk T."/>
            <person name="White J."/>
            <person name="Yandava C."/>
            <person name="Burger G."/>
            <person name="Gray M.W."/>
            <person name="Holland P.W.H."/>
            <person name="King N."/>
            <person name="Lang F.B.F."/>
            <person name="Roger A.J."/>
            <person name="Ruiz-Trillo I."/>
            <person name="Lander E."/>
            <person name="Nusbaum C."/>
        </authorList>
    </citation>
    <scope>NUCLEOTIDE SEQUENCE [LARGE SCALE GENOMIC DNA]</scope>
    <source>
        <strain evidence="3">ATCC 38327</strain>
    </source>
</reference>
<evidence type="ECO:0000313" key="2">
    <source>
        <dbReference type="EMBL" id="KNE64746.1"/>
    </source>
</evidence>
<protein>
    <submittedName>
        <fullName evidence="2">Secondary thiamine-phosphate synthase enzyme</fullName>
    </submittedName>
</protein>